<keyword evidence="3" id="KW-1185">Reference proteome</keyword>
<reference evidence="2" key="1">
    <citation type="submission" date="2010-05" db="EMBL/GenBank/DDBJ databases">
        <title>The draft genome of Desulfonatronospira thiodismutans ASO3-1.</title>
        <authorList>
            <consortium name="US DOE Joint Genome Institute (JGI-PGF)"/>
            <person name="Lucas S."/>
            <person name="Copeland A."/>
            <person name="Lapidus A."/>
            <person name="Cheng J.-F."/>
            <person name="Bruce D."/>
            <person name="Goodwin L."/>
            <person name="Pitluck S."/>
            <person name="Chertkov O."/>
            <person name="Brettin T."/>
            <person name="Detter J.C."/>
            <person name="Han C."/>
            <person name="Land M.L."/>
            <person name="Hauser L."/>
            <person name="Kyrpides N."/>
            <person name="Mikhailova N."/>
            <person name="Muyzer G."/>
            <person name="Woyke T."/>
        </authorList>
    </citation>
    <scope>NUCLEOTIDE SEQUENCE [LARGE SCALE GENOMIC DNA]</scope>
    <source>
        <strain evidence="2">ASO3-1</strain>
    </source>
</reference>
<dbReference type="Pfam" id="PF20068">
    <property type="entry name" value="Amphi-Trp"/>
    <property type="match status" value="1"/>
</dbReference>
<sequence length="95" mass="11079">MTEEKKFFLESLQDKETICKYLDALKEGFQQGSIHLSSNEQTLDIEPSGLIKFTIKGKKKDGEIKLNLRFRWTDEDDLPELDDSWNHSEKDSRDG</sequence>
<feature type="domain" description="Amphi-Trp" evidence="1">
    <location>
        <begin position="1"/>
        <end position="77"/>
    </location>
</feature>
<dbReference type="InterPro" id="IPR027598">
    <property type="entry name" value="Amphi-Trp_dom"/>
</dbReference>
<evidence type="ECO:0000313" key="2">
    <source>
        <dbReference type="EMBL" id="EFI35888.1"/>
    </source>
</evidence>
<proteinExistence type="predicted"/>
<dbReference type="AlphaFoldDB" id="D6SMH7"/>
<gene>
    <name evidence="2" type="ORF">Dthio_PD3327</name>
</gene>
<evidence type="ECO:0000313" key="3">
    <source>
        <dbReference type="Proteomes" id="UP000005496"/>
    </source>
</evidence>
<dbReference type="RefSeq" id="WP_008869017.1">
    <property type="nucleotide sequence ID" value="NZ_ACJN02000001.1"/>
</dbReference>
<dbReference type="OrthoDB" id="5422838at2"/>
<dbReference type="Proteomes" id="UP000005496">
    <property type="component" value="Unassembled WGS sequence"/>
</dbReference>
<dbReference type="EMBL" id="ACJN02000001">
    <property type="protein sequence ID" value="EFI35888.1"/>
    <property type="molecule type" value="Genomic_DNA"/>
</dbReference>
<name>D6SMH7_9BACT</name>
<organism evidence="2 3">
    <name type="scientific">Desulfonatronospira thiodismutans ASO3-1</name>
    <dbReference type="NCBI Taxonomy" id="555779"/>
    <lineage>
        <taxon>Bacteria</taxon>
        <taxon>Pseudomonadati</taxon>
        <taxon>Thermodesulfobacteriota</taxon>
        <taxon>Desulfovibrionia</taxon>
        <taxon>Desulfovibrionales</taxon>
        <taxon>Desulfonatronovibrionaceae</taxon>
        <taxon>Desulfonatronospira</taxon>
    </lineage>
</organism>
<protein>
    <recommendedName>
        <fullName evidence="1">Amphi-Trp domain-containing protein</fullName>
    </recommendedName>
</protein>
<dbReference type="eggNOG" id="ENOG5033DZF">
    <property type="taxonomic scope" value="Bacteria"/>
</dbReference>
<evidence type="ECO:0000259" key="1">
    <source>
        <dbReference type="Pfam" id="PF20068"/>
    </source>
</evidence>
<accession>D6SMH7</accession>
<dbReference type="NCBIfam" id="TIGR04354">
    <property type="entry name" value="amphi-Trp"/>
    <property type="match status" value="1"/>
</dbReference>
<comment type="caution">
    <text evidence="2">The sequence shown here is derived from an EMBL/GenBank/DDBJ whole genome shotgun (WGS) entry which is preliminary data.</text>
</comment>